<proteinExistence type="inferred from homology"/>
<evidence type="ECO:0000256" key="8">
    <source>
        <dbReference type="ARBA" id="ARBA00023146"/>
    </source>
</evidence>
<keyword evidence="4" id="KW-0436">Ligase</keyword>
<evidence type="ECO:0000256" key="9">
    <source>
        <dbReference type="ARBA" id="ARBA00049929"/>
    </source>
</evidence>
<dbReference type="AlphaFoldDB" id="A0A381ZF36"/>
<evidence type="ECO:0000256" key="5">
    <source>
        <dbReference type="ARBA" id="ARBA00022741"/>
    </source>
</evidence>
<dbReference type="EMBL" id="UINC01021033">
    <property type="protein sequence ID" value="SVA87734.1"/>
    <property type="molecule type" value="Genomic_DNA"/>
</dbReference>
<dbReference type="Pfam" id="PF00579">
    <property type="entry name" value="tRNA-synt_1b"/>
    <property type="match status" value="1"/>
</dbReference>
<dbReference type="EC" id="6.1.1.2" evidence="3"/>
<dbReference type="PANTHER" id="PTHR43766">
    <property type="entry name" value="TRYPTOPHAN--TRNA LIGASE, MITOCHONDRIAL"/>
    <property type="match status" value="1"/>
</dbReference>
<evidence type="ECO:0000256" key="7">
    <source>
        <dbReference type="ARBA" id="ARBA00022917"/>
    </source>
</evidence>
<dbReference type="InterPro" id="IPR002306">
    <property type="entry name" value="Trp-tRNA-ligase"/>
</dbReference>
<dbReference type="InterPro" id="IPR050203">
    <property type="entry name" value="Trp-tRNA_synthetase"/>
</dbReference>
<evidence type="ECO:0000313" key="10">
    <source>
        <dbReference type="EMBL" id="SVA87734.1"/>
    </source>
</evidence>
<dbReference type="PANTHER" id="PTHR43766:SF1">
    <property type="entry name" value="TRYPTOPHAN--TRNA LIGASE, MITOCHONDRIAL"/>
    <property type="match status" value="1"/>
</dbReference>
<dbReference type="Gene3D" id="1.10.240.10">
    <property type="entry name" value="Tyrosyl-Transfer RNA Synthetase"/>
    <property type="match status" value="1"/>
</dbReference>
<dbReference type="FunFam" id="1.10.240.10:FF:000005">
    <property type="entry name" value="Tryptophan--tRNA ligase"/>
    <property type="match status" value="1"/>
</dbReference>
<dbReference type="InterPro" id="IPR002305">
    <property type="entry name" value="aa-tRNA-synth_Ic"/>
</dbReference>
<evidence type="ECO:0000256" key="6">
    <source>
        <dbReference type="ARBA" id="ARBA00022840"/>
    </source>
</evidence>
<protein>
    <recommendedName>
        <fullName evidence="3">tryptophan--tRNA ligase</fullName>
        <ecNumber evidence="3">6.1.1.2</ecNumber>
    </recommendedName>
</protein>
<keyword evidence="5" id="KW-0547">Nucleotide-binding</keyword>
<dbReference type="InterPro" id="IPR014729">
    <property type="entry name" value="Rossmann-like_a/b/a_fold"/>
</dbReference>
<dbReference type="InterPro" id="IPR024109">
    <property type="entry name" value="Trp-tRNA-ligase_bac-type"/>
</dbReference>
<dbReference type="SUPFAM" id="SSF52374">
    <property type="entry name" value="Nucleotidylyl transferase"/>
    <property type="match status" value="1"/>
</dbReference>
<dbReference type="HAMAP" id="MF_00140_B">
    <property type="entry name" value="Trp_tRNA_synth_B"/>
    <property type="match status" value="1"/>
</dbReference>
<dbReference type="GO" id="GO:0004830">
    <property type="term" value="F:tryptophan-tRNA ligase activity"/>
    <property type="evidence" value="ECO:0007669"/>
    <property type="project" value="UniProtKB-EC"/>
</dbReference>
<evidence type="ECO:0000256" key="4">
    <source>
        <dbReference type="ARBA" id="ARBA00022598"/>
    </source>
</evidence>
<dbReference type="NCBIfam" id="TIGR00233">
    <property type="entry name" value="trpS"/>
    <property type="match status" value="1"/>
</dbReference>
<keyword evidence="8" id="KW-0030">Aminoacyl-tRNA synthetase</keyword>
<dbReference type="CDD" id="cd00806">
    <property type="entry name" value="TrpRS_core"/>
    <property type="match status" value="1"/>
</dbReference>
<organism evidence="10">
    <name type="scientific">marine metagenome</name>
    <dbReference type="NCBI Taxonomy" id="408172"/>
    <lineage>
        <taxon>unclassified sequences</taxon>
        <taxon>metagenomes</taxon>
        <taxon>ecological metagenomes</taxon>
    </lineage>
</organism>
<name>A0A381ZF36_9ZZZZ</name>
<keyword evidence="6" id="KW-0067">ATP-binding</keyword>
<sequence length="337" mass="37484">MSEASTRRKRIFSGMQPSGEAHLGNYLGALRPWVRLQDEYDCVFCIVDQHAVTAGGDPSKMPANVIDLTVSYLAVGLDPERSIIFVQSDVQEHTELAWLFNAVTPVGDLERMTQYKDKSQYFESIPAGILNYPILQAADILLYKADAVPVGEDQRQHLELTRDIARKFNAAYGETFPETDALIDKDVGRILGLDGKAKMSKSLGNTVGILAEESEVWERVRTAVTDPQRIKRSDAGRPDVCNVFTLHGHFTDKAKQAEIGSECRSAEIGCVECKKILSGNITDAFGPYRERAAYYRSKPDAVRSILVDGATRARAIAEETMIEVRDKMGLDWPSFFD</sequence>
<gene>
    <name evidence="10" type="ORF">METZ01_LOCUS140588</name>
</gene>
<dbReference type="GO" id="GO:0005524">
    <property type="term" value="F:ATP binding"/>
    <property type="evidence" value="ECO:0007669"/>
    <property type="project" value="UniProtKB-KW"/>
</dbReference>
<dbReference type="Gene3D" id="3.40.50.620">
    <property type="entry name" value="HUPs"/>
    <property type="match status" value="1"/>
</dbReference>
<evidence type="ECO:0000256" key="1">
    <source>
        <dbReference type="ARBA" id="ARBA00004173"/>
    </source>
</evidence>
<dbReference type="PRINTS" id="PR01039">
    <property type="entry name" value="TRNASYNTHTRP"/>
</dbReference>
<evidence type="ECO:0000256" key="2">
    <source>
        <dbReference type="ARBA" id="ARBA00005594"/>
    </source>
</evidence>
<accession>A0A381ZF36</accession>
<evidence type="ECO:0000256" key="3">
    <source>
        <dbReference type="ARBA" id="ARBA00013161"/>
    </source>
</evidence>
<reference evidence="10" key="1">
    <citation type="submission" date="2018-05" db="EMBL/GenBank/DDBJ databases">
        <authorList>
            <person name="Lanie J.A."/>
            <person name="Ng W.-L."/>
            <person name="Kazmierczak K.M."/>
            <person name="Andrzejewski T.M."/>
            <person name="Davidsen T.M."/>
            <person name="Wayne K.J."/>
            <person name="Tettelin H."/>
            <person name="Glass J.I."/>
            <person name="Rusch D."/>
            <person name="Podicherti R."/>
            <person name="Tsui H.-C.T."/>
            <person name="Winkler M.E."/>
        </authorList>
    </citation>
    <scope>NUCLEOTIDE SEQUENCE</scope>
</reference>
<keyword evidence="7" id="KW-0648">Protein biosynthesis</keyword>
<dbReference type="GO" id="GO:0006436">
    <property type="term" value="P:tryptophanyl-tRNA aminoacylation"/>
    <property type="evidence" value="ECO:0007669"/>
    <property type="project" value="InterPro"/>
</dbReference>
<dbReference type="GO" id="GO:0005829">
    <property type="term" value="C:cytosol"/>
    <property type="evidence" value="ECO:0007669"/>
    <property type="project" value="TreeGrafter"/>
</dbReference>
<comment type="similarity">
    <text evidence="2">Belongs to the class-I aminoacyl-tRNA synthetase family.</text>
</comment>
<dbReference type="GO" id="GO:0005739">
    <property type="term" value="C:mitochondrion"/>
    <property type="evidence" value="ECO:0007669"/>
    <property type="project" value="UniProtKB-SubCell"/>
</dbReference>
<comment type="subcellular location">
    <subcellularLocation>
        <location evidence="1">Mitochondrion</location>
    </subcellularLocation>
</comment>
<comment type="catalytic activity">
    <reaction evidence="9">
        <text>tRNA(Trp) + L-tryptophan + ATP = L-tryptophyl-tRNA(Trp) + AMP + diphosphate + H(+)</text>
        <dbReference type="Rhea" id="RHEA:24080"/>
        <dbReference type="Rhea" id="RHEA-COMP:9671"/>
        <dbReference type="Rhea" id="RHEA-COMP:9705"/>
        <dbReference type="ChEBI" id="CHEBI:15378"/>
        <dbReference type="ChEBI" id="CHEBI:30616"/>
        <dbReference type="ChEBI" id="CHEBI:33019"/>
        <dbReference type="ChEBI" id="CHEBI:57912"/>
        <dbReference type="ChEBI" id="CHEBI:78442"/>
        <dbReference type="ChEBI" id="CHEBI:78535"/>
        <dbReference type="ChEBI" id="CHEBI:456215"/>
        <dbReference type="EC" id="6.1.1.2"/>
    </reaction>
</comment>